<protein>
    <submittedName>
        <fullName evidence="2">Uncharacterized protein</fullName>
    </submittedName>
</protein>
<evidence type="ECO:0000313" key="3">
    <source>
        <dbReference type="EMBL" id="VFU60839.1"/>
    </source>
</evidence>
<proteinExistence type="predicted"/>
<evidence type="ECO:0000256" key="1">
    <source>
        <dbReference type="ARBA" id="ARBA00022533"/>
    </source>
</evidence>
<dbReference type="EMBL" id="CAADRP010002078">
    <property type="protein sequence ID" value="VFU60839.1"/>
    <property type="molecule type" value="Genomic_DNA"/>
</dbReference>
<name>A0A6N2JZ43_SALVM</name>
<reference evidence="2" key="1">
    <citation type="submission" date="2019-03" db="EMBL/GenBank/DDBJ databases">
        <authorList>
            <person name="Mank J."/>
            <person name="Almeida P."/>
        </authorList>
    </citation>
    <scope>NUCLEOTIDE SEQUENCE</scope>
    <source>
        <strain evidence="2">78183</strain>
    </source>
</reference>
<dbReference type="SUPFAM" id="SSF53784">
    <property type="entry name" value="Phosphofructokinase"/>
    <property type="match status" value="1"/>
</dbReference>
<dbReference type="InterPro" id="IPR035966">
    <property type="entry name" value="PKF_sf"/>
</dbReference>
<keyword evidence="1" id="KW-0021">Allosteric enzyme</keyword>
<accession>A0A6N2JZ43</accession>
<gene>
    <name evidence="3" type="ORF">SVIM_LOCUS452120</name>
    <name evidence="2" type="ORF">SVIM_LOCUS9774</name>
</gene>
<sequence>MLIQKIRNDSYSISLDGLSSKPSGGKSFVPPTSSLLHSQSEVVLRHIILDLYADREALSSHRQTTGLVHAGKSYFKPRDIKAAIVSWGDCGTCCWALVVTWRASDNWDHLVIEGFTLGTLIHSLCRTSRGGFDLNKIADAIERQGFGHVHKVGGDGTMRGAVKISDEIHLRQLNIAGAVELAQQASHAAHMEAESAANGIGLNIFYKILFLSFKLYSVCY</sequence>
<dbReference type="GO" id="GO:0003872">
    <property type="term" value="F:6-phosphofructokinase activity"/>
    <property type="evidence" value="ECO:0007669"/>
    <property type="project" value="InterPro"/>
</dbReference>
<evidence type="ECO:0000313" key="2">
    <source>
        <dbReference type="EMBL" id="VFU20960.1"/>
    </source>
</evidence>
<dbReference type="PANTHER" id="PTHR45770">
    <property type="entry name" value="ATP-DEPENDENT 6-PHOSPHOFRUCTOKINASE 1"/>
    <property type="match status" value="1"/>
</dbReference>
<dbReference type="Gene3D" id="3.40.50.450">
    <property type="match status" value="1"/>
</dbReference>
<dbReference type="EMBL" id="CAADRP010000002">
    <property type="protein sequence ID" value="VFU20960.1"/>
    <property type="molecule type" value="Genomic_DNA"/>
</dbReference>
<dbReference type="InterPro" id="IPR050929">
    <property type="entry name" value="PFKA"/>
</dbReference>
<organism evidence="2">
    <name type="scientific">Salix viminalis</name>
    <name type="common">Common osier</name>
    <name type="synonym">Basket willow</name>
    <dbReference type="NCBI Taxonomy" id="40686"/>
    <lineage>
        <taxon>Eukaryota</taxon>
        <taxon>Viridiplantae</taxon>
        <taxon>Streptophyta</taxon>
        <taxon>Embryophyta</taxon>
        <taxon>Tracheophyta</taxon>
        <taxon>Spermatophyta</taxon>
        <taxon>Magnoliopsida</taxon>
        <taxon>eudicotyledons</taxon>
        <taxon>Gunneridae</taxon>
        <taxon>Pentapetalae</taxon>
        <taxon>rosids</taxon>
        <taxon>fabids</taxon>
        <taxon>Malpighiales</taxon>
        <taxon>Salicaceae</taxon>
        <taxon>Saliceae</taxon>
        <taxon>Salix</taxon>
    </lineage>
</organism>
<dbReference type="AlphaFoldDB" id="A0A6N2JZ43"/>